<proteinExistence type="predicted"/>
<dbReference type="InterPro" id="IPR008965">
    <property type="entry name" value="CBM2/CBM3_carb-bd_dom_sf"/>
</dbReference>
<evidence type="ECO:0000256" key="2">
    <source>
        <dbReference type="SAM" id="SignalP"/>
    </source>
</evidence>
<feature type="signal peptide" evidence="2">
    <location>
        <begin position="1"/>
        <end position="33"/>
    </location>
</feature>
<reference evidence="4 5" key="1">
    <citation type="submission" date="2018-11" db="EMBL/GenBank/DDBJ databases">
        <title>Sequencing the genomes of 1000 actinobacteria strains.</title>
        <authorList>
            <person name="Klenk H.-P."/>
        </authorList>
    </citation>
    <scope>NUCLEOTIDE SEQUENCE [LARGE SCALE GENOMIC DNA]</scope>
    <source>
        <strain evidence="4 5">DSM 44231</strain>
    </source>
</reference>
<evidence type="ECO:0000259" key="3">
    <source>
        <dbReference type="PROSITE" id="PS51173"/>
    </source>
</evidence>
<dbReference type="SUPFAM" id="SSF49384">
    <property type="entry name" value="Carbohydrate-binding domain"/>
    <property type="match status" value="1"/>
</dbReference>
<dbReference type="PROSITE" id="PS51173">
    <property type="entry name" value="CBM2"/>
    <property type="match status" value="1"/>
</dbReference>
<feature type="region of interest" description="Disordered" evidence="1">
    <location>
        <begin position="141"/>
        <end position="161"/>
    </location>
</feature>
<organism evidence="4 5">
    <name type="scientific">Saccharothrix texasensis</name>
    <dbReference type="NCBI Taxonomy" id="103734"/>
    <lineage>
        <taxon>Bacteria</taxon>
        <taxon>Bacillati</taxon>
        <taxon>Actinomycetota</taxon>
        <taxon>Actinomycetes</taxon>
        <taxon>Pseudonocardiales</taxon>
        <taxon>Pseudonocardiaceae</taxon>
        <taxon>Saccharothrix</taxon>
    </lineage>
</organism>
<dbReference type="AlphaFoldDB" id="A0A3N1H095"/>
<dbReference type="PANTHER" id="PTHR37834:SF2">
    <property type="entry name" value="ESTERASE, SGNH HYDROLASE-TYPE"/>
    <property type="match status" value="1"/>
</dbReference>
<dbReference type="Gene3D" id="2.60.120.260">
    <property type="entry name" value="Galactose-binding domain-like"/>
    <property type="match status" value="1"/>
</dbReference>
<keyword evidence="2" id="KW-0732">Signal</keyword>
<dbReference type="RefSeq" id="WP_246037439.1">
    <property type="nucleotide sequence ID" value="NZ_RJKM01000001.1"/>
</dbReference>
<sequence>MRTTRYRSVIAGAVVVGVTAALTAAAVTAPAQAATGCRAAYQVGNQWTGGFGANVSVTNLGDPVASWRLTWSFAAGQKVTQLWNGTASQSGARVQVDSLSWNGRLGTGASAGFGFNGSWTGSNPTPVDFALNGTPCTGTTVTSTTTTTTTTTTTSTPPVTDVLGQSHTVGRVRATEAAARYTWPGIYFESRFRGTGVGIVLDDSVNDYDVQVDGTTVATLVTPGRITRWINGLSNAEHTVRLVKRTESAWATGQFGGFLPAAGGEILAKPTARTRQIEFIGDSLTAGYGNTSTTRDCSANGGVDRNTNTDLAFGPLTARALGADYQVNAHSGRGMVRNYNGGEPDTTFRTSYERGLQNVPGDVWRNPATWHPQLVVVGLGTNDFSTAINPGEQWTPDSLTAAYKSAYQGFLDKLRTQYGPGTVIVVGATNLFAQAAEQVVTDRNARGDRLVRFWNYEDPRLDRLGCDWHFSLNDHRLINGLLTDYIATLPIAW</sequence>
<accession>A0A3N1H095</accession>
<dbReference type="Pfam" id="PF00553">
    <property type="entry name" value="CBM_2"/>
    <property type="match status" value="1"/>
</dbReference>
<dbReference type="InterPro" id="IPR037461">
    <property type="entry name" value="CtCE2-like_dom"/>
</dbReference>
<dbReference type="InterPro" id="IPR012291">
    <property type="entry name" value="CBM2_carb-bd_dom_sf"/>
</dbReference>
<dbReference type="InterPro" id="IPR040794">
    <property type="entry name" value="CE2_N"/>
</dbReference>
<name>A0A3N1H095_9PSEU</name>
<dbReference type="GO" id="GO:0030247">
    <property type="term" value="F:polysaccharide binding"/>
    <property type="evidence" value="ECO:0007669"/>
    <property type="project" value="UniProtKB-UniRule"/>
</dbReference>
<dbReference type="InterPro" id="IPR001919">
    <property type="entry name" value="CBD2"/>
</dbReference>
<dbReference type="PANTHER" id="PTHR37834">
    <property type="entry name" value="GDSL-LIKE LIPASE/ACYLHYDROLASE DOMAIN PROTEIN (AFU_ORTHOLOGUE AFUA_2G00620)"/>
    <property type="match status" value="1"/>
</dbReference>
<keyword evidence="4" id="KW-0378">Hydrolase</keyword>
<feature type="domain" description="CBM2" evidence="3">
    <location>
        <begin position="30"/>
        <end position="139"/>
    </location>
</feature>
<dbReference type="Gene3D" id="2.60.40.290">
    <property type="match status" value="1"/>
</dbReference>
<protein>
    <submittedName>
        <fullName evidence="4">GDSL-like lipase/acylhydrolase family protein</fullName>
    </submittedName>
</protein>
<dbReference type="InterPro" id="IPR052762">
    <property type="entry name" value="PCW_deacetylase/CE"/>
</dbReference>
<keyword evidence="5" id="KW-1185">Reference proteome</keyword>
<evidence type="ECO:0000313" key="5">
    <source>
        <dbReference type="Proteomes" id="UP000268727"/>
    </source>
</evidence>
<dbReference type="EMBL" id="RJKM01000001">
    <property type="protein sequence ID" value="ROP35889.1"/>
    <property type="molecule type" value="Genomic_DNA"/>
</dbReference>
<gene>
    <name evidence="4" type="ORF">EDD40_1146</name>
</gene>
<dbReference type="Pfam" id="PF13472">
    <property type="entry name" value="Lipase_GDSL_2"/>
    <property type="match status" value="1"/>
</dbReference>
<dbReference type="InterPro" id="IPR036514">
    <property type="entry name" value="SGNH_hydro_sf"/>
</dbReference>
<dbReference type="SUPFAM" id="SSF52266">
    <property type="entry name" value="SGNH hydrolase"/>
    <property type="match status" value="1"/>
</dbReference>
<dbReference type="SMART" id="SM00637">
    <property type="entry name" value="CBD_II"/>
    <property type="match status" value="1"/>
</dbReference>
<dbReference type="CDD" id="cd01831">
    <property type="entry name" value="Endoglucanase_E_like"/>
    <property type="match status" value="1"/>
</dbReference>
<dbReference type="Proteomes" id="UP000268727">
    <property type="component" value="Unassembled WGS sequence"/>
</dbReference>
<dbReference type="GO" id="GO:0004553">
    <property type="term" value="F:hydrolase activity, hydrolyzing O-glycosyl compounds"/>
    <property type="evidence" value="ECO:0007669"/>
    <property type="project" value="InterPro"/>
</dbReference>
<feature type="compositionally biased region" description="Low complexity" evidence="1">
    <location>
        <begin position="141"/>
        <end position="160"/>
    </location>
</feature>
<feature type="chain" id="PRO_5018156395" evidence="2">
    <location>
        <begin position="34"/>
        <end position="493"/>
    </location>
</feature>
<dbReference type="GO" id="GO:0005975">
    <property type="term" value="P:carbohydrate metabolic process"/>
    <property type="evidence" value="ECO:0007669"/>
    <property type="project" value="InterPro"/>
</dbReference>
<evidence type="ECO:0000256" key="1">
    <source>
        <dbReference type="SAM" id="MobiDB-lite"/>
    </source>
</evidence>
<evidence type="ECO:0000313" key="4">
    <source>
        <dbReference type="EMBL" id="ROP35889.1"/>
    </source>
</evidence>
<dbReference type="Gene3D" id="3.40.50.1110">
    <property type="entry name" value="SGNH hydrolase"/>
    <property type="match status" value="1"/>
</dbReference>
<comment type="caution">
    <text evidence="4">The sequence shown here is derived from an EMBL/GenBank/DDBJ whole genome shotgun (WGS) entry which is preliminary data.</text>
</comment>
<dbReference type="Pfam" id="PF17996">
    <property type="entry name" value="CE2_N"/>
    <property type="match status" value="1"/>
</dbReference>
<dbReference type="GO" id="GO:0052689">
    <property type="term" value="F:carboxylic ester hydrolase activity"/>
    <property type="evidence" value="ECO:0007669"/>
    <property type="project" value="InterPro"/>
</dbReference>
<dbReference type="InterPro" id="IPR013830">
    <property type="entry name" value="SGNH_hydro"/>
</dbReference>